<evidence type="ECO:0000313" key="3">
    <source>
        <dbReference type="Proteomes" id="UP001371456"/>
    </source>
</evidence>
<organism evidence="2 3">
    <name type="scientific">Solanum bulbocastanum</name>
    <name type="common">Wild potato</name>
    <dbReference type="NCBI Taxonomy" id="147425"/>
    <lineage>
        <taxon>Eukaryota</taxon>
        <taxon>Viridiplantae</taxon>
        <taxon>Streptophyta</taxon>
        <taxon>Embryophyta</taxon>
        <taxon>Tracheophyta</taxon>
        <taxon>Spermatophyta</taxon>
        <taxon>Magnoliopsida</taxon>
        <taxon>eudicotyledons</taxon>
        <taxon>Gunneridae</taxon>
        <taxon>Pentapetalae</taxon>
        <taxon>asterids</taxon>
        <taxon>lamiids</taxon>
        <taxon>Solanales</taxon>
        <taxon>Solanaceae</taxon>
        <taxon>Solanoideae</taxon>
        <taxon>Solaneae</taxon>
        <taxon>Solanum</taxon>
    </lineage>
</organism>
<evidence type="ECO:0000256" key="1">
    <source>
        <dbReference type="SAM" id="MobiDB-lite"/>
    </source>
</evidence>
<feature type="region of interest" description="Disordered" evidence="1">
    <location>
        <begin position="46"/>
        <end position="95"/>
    </location>
</feature>
<comment type="caution">
    <text evidence="2">The sequence shown here is derived from an EMBL/GenBank/DDBJ whole genome shotgun (WGS) entry which is preliminary data.</text>
</comment>
<evidence type="ECO:0000313" key="2">
    <source>
        <dbReference type="EMBL" id="KAK6789477.1"/>
    </source>
</evidence>
<sequence>MLCIHYGKIGHVLNNCPTQSNLPPNNTTTSIEETGTLEEAWNIVSFPKRKKKPSHPPPPTHGAEAGKGPQIPASAQVNNTSTSPGKSPNVNSFSI</sequence>
<name>A0AAN8YEH5_SOLBU</name>
<dbReference type="Proteomes" id="UP001371456">
    <property type="component" value="Unassembled WGS sequence"/>
</dbReference>
<feature type="compositionally biased region" description="Polar residues" evidence="1">
    <location>
        <begin position="73"/>
        <end position="95"/>
    </location>
</feature>
<reference evidence="2 3" key="1">
    <citation type="submission" date="2024-02" db="EMBL/GenBank/DDBJ databases">
        <title>de novo genome assembly of Solanum bulbocastanum strain 11H21.</title>
        <authorList>
            <person name="Hosaka A.J."/>
        </authorList>
    </citation>
    <scope>NUCLEOTIDE SEQUENCE [LARGE SCALE GENOMIC DNA]</scope>
    <source>
        <tissue evidence="2">Young leaves</tissue>
    </source>
</reference>
<gene>
    <name evidence="2" type="ORF">RDI58_013277</name>
</gene>
<accession>A0AAN8YEH5</accession>
<keyword evidence="3" id="KW-1185">Reference proteome</keyword>
<proteinExistence type="predicted"/>
<dbReference type="EMBL" id="JBANQN010000005">
    <property type="protein sequence ID" value="KAK6789477.1"/>
    <property type="molecule type" value="Genomic_DNA"/>
</dbReference>
<dbReference type="AlphaFoldDB" id="A0AAN8YEH5"/>
<protein>
    <submittedName>
        <fullName evidence="2">Uncharacterized protein</fullName>
    </submittedName>
</protein>